<name>A0A1Z4GGS6_9CYAN</name>
<dbReference type="InterPro" id="IPR008265">
    <property type="entry name" value="Lipase_GDSL_AS"/>
</dbReference>
<protein>
    <submittedName>
        <fullName evidence="3">GDSL family lipase</fullName>
    </submittedName>
</protein>
<evidence type="ECO:0000256" key="1">
    <source>
        <dbReference type="ARBA" id="ARBA00022801"/>
    </source>
</evidence>
<gene>
    <name evidence="3" type="ORF">NIES21_25190</name>
</gene>
<dbReference type="Pfam" id="PF00657">
    <property type="entry name" value="Lipase_GDSL"/>
    <property type="match status" value="1"/>
</dbReference>
<dbReference type="PANTHER" id="PTHR45648:SF22">
    <property type="entry name" value="GDSL LIPASE_ACYLHYDROLASE FAMILY PROTEIN (AFU_ORTHOLOGUE AFUA_4G14700)"/>
    <property type="match status" value="1"/>
</dbReference>
<dbReference type="AlphaFoldDB" id="A0A1Z4GGS6"/>
<evidence type="ECO:0000313" key="4">
    <source>
        <dbReference type="Proteomes" id="UP000218287"/>
    </source>
</evidence>
<sequence length="366" mass="39327">MKKQLVTAGFVLFSVILPLKASAVQFTGIYAFGDSLTDTGNVYNSVSAFIPGAEFPPPPYFPGRFSNGPVWIDELAEKLNLESPTPFFKVTQGFPPIDGINFAFGGATTTPDNTISLTIPELAGLPGLPQQVGAFQSLLNNQPQADPNALYILWAGANDYLPTLGSFQPRLTPNETLGNLADTLQALAGLGVKKVLVPNLPDLGITPAARTAGESQRLSELTLAHNAGLAELIKQFDQNPLLDLDVIPLDVYSLFSNPAALGFTDAENPCLDLNATPPTLCNNPEDYLFWDNQHPTTTAHKILGDYAYQQLRQSATPVPEPSVSLGLLTLGAVVAFARLKRQQKKLAFTPTSQVLDVQPSRIKVES</sequence>
<dbReference type="InterPro" id="IPR013424">
    <property type="entry name" value="Ice-binding_C"/>
</dbReference>
<feature type="signal peptide" evidence="2">
    <location>
        <begin position="1"/>
        <end position="23"/>
    </location>
</feature>
<proteinExistence type="predicted"/>
<keyword evidence="4" id="KW-1185">Reference proteome</keyword>
<dbReference type="CDD" id="cd01846">
    <property type="entry name" value="fatty_acyltransferase_like"/>
    <property type="match status" value="1"/>
</dbReference>
<feature type="chain" id="PRO_5012170410" evidence="2">
    <location>
        <begin position="24"/>
        <end position="366"/>
    </location>
</feature>
<dbReference type="GO" id="GO:0006629">
    <property type="term" value="P:lipid metabolic process"/>
    <property type="evidence" value="ECO:0007669"/>
    <property type="project" value="InterPro"/>
</dbReference>
<accession>A0A1Z4GGS6</accession>
<reference evidence="3 4" key="1">
    <citation type="submission" date="2017-06" db="EMBL/GenBank/DDBJ databases">
        <title>Genome sequencing of cyanobaciteial culture collection at National Institute for Environmental Studies (NIES).</title>
        <authorList>
            <person name="Hirose Y."/>
            <person name="Shimura Y."/>
            <person name="Fujisawa T."/>
            <person name="Nakamura Y."/>
            <person name="Kawachi M."/>
        </authorList>
    </citation>
    <scope>NUCLEOTIDE SEQUENCE [LARGE SCALE GENOMIC DNA]</scope>
    <source>
        <strain evidence="3 4">NIES-21</strain>
    </source>
</reference>
<dbReference type="PROSITE" id="PS01098">
    <property type="entry name" value="LIPASE_GDSL_SER"/>
    <property type="match status" value="1"/>
</dbReference>
<dbReference type="OrthoDB" id="5292073at2"/>
<dbReference type="SUPFAM" id="SSF52266">
    <property type="entry name" value="SGNH hydrolase"/>
    <property type="match status" value="1"/>
</dbReference>
<dbReference type="Proteomes" id="UP000218287">
    <property type="component" value="Chromosome"/>
</dbReference>
<keyword evidence="1" id="KW-0378">Hydrolase</keyword>
<dbReference type="GO" id="GO:0016298">
    <property type="term" value="F:lipase activity"/>
    <property type="evidence" value="ECO:0007669"/>
    <property type="project" value="InterPro"/>
</dbReference>
<dbReference type="InterPro" id="IPR051058">
    <property type="entry name" value="GDSL_Est/Lipase"/>
</dbReference>
<dbReference type="NCBIfam" id="TIGR02595">
    <property type="entry name" value="PEP_CTERM"/>
    <property type="match status" value="1"/>
</dbReference>
<dbReference type="InterPro" id="IPR036514">
    <property type="entry name" value="SGNH_hydro_sf"/>
</dbReference>
<keyword evidence="2" id="KW-0732">Signal</keyword>
<dbReference type="Gene3D" id="3.40.50.1110">
    <property type="entry name" value="SGNH hydrolase"/>
    <property type="match status" value="1"/>
</dbReference>
<organism evidence="3 4">
    <name type="scientific">Anabaenopsis circularis NIES-21</name>
    <dbReference type="NCBI Taxonomy" id="1085406"/>
    <lineage>
        <taxon>Bacteria</taxon>
        <taxon>Bacillati</taxon>
        <taxon>Cyanobacteriota</taxon>
        <taxon>Cyanophyceae</taxon>
        <taxon>Nostocales</taxon>
        <taxon>Nodulariaceae</taxon>
        <taxon>Anabaenopsis</taxon>
    </lineage>
</organism>
<dbReference type="EMBL" id="AP018174">
    <property type="protein sequence ID" value="BAY16689.1"/>
    <property type="molecule type" value="Genomic_DNA"/>
</dbReference>
<evidence type="ECO:0000256" key="2">
    <source>
        <dbReference type="SAM" id="SignalP"/>
    </source>
</evidence>
<dbReference type="InterPro" id="IPR001087">
    <property type="entry name" value="GDSL"/>
</dbReference>
<evidence type="ECO:0000313" key="3">
    <source>
        <dbReference type="EMBL" id="BAY16689.1"/>
    </source>
</evidence>
<dbReference type="PANTHER" id="PTHR45648">
    <property type="entry name" value="GDSL LIPASE/ACYLHYDROLASE FAMILY PROTEIN (AFU_ORTHOLOGUE AFUA_4G14700)"/>
    <property type="match status" value="1"/>
</dbReference>